<reference evidence="1" key="1">
    <citation type="submission" date="2021-01" db="EMBL/GenBank/DDBJ databases">
        <authorList>
            <person name="Sun Q."/>
        </authorList>
    </citation>
    <scope>NUCLEOTIDE SEQUENCE</scope>
    <source>
        <strain evidence="1">YIM B02566</strain>
    </source>
</reference>
<dbReference type="EMBL" id="JAENHL010000007">
    <property type="protein sequence ID" value="MBK1867316.1"/>
    <property type="molecule type" value="Genomic_DNA"/>
</dbReference>
<name>A0ACC5R3R8_9HYPH</name>
<keyword evidence="2" id="KW-1185">Reference proteome</keyword>
<gene>
    <name evidence="1" type="ORF">JHL16_13250</name>
</gene>
<proteinExistence type="predicted"/>
<comment type="caution">
    <text evidence="1">The sequence shown here is derived from an EMBL/GenBank/DDBJ whole genome shotgun (WGS) entry which is preliminary data.</text>
</comment>
<organism evidence="1 2">
    <name type="scientific">Taklimakanibacter albus</name>
    <dbReference type="NCBI Taxonomy" id="2800327"/>
    <lineage>
        <taxon>Bacteria</taxon>
        <taxon>Pseudomonadati</taxon>
        <taxon>Pseudomonadota</taxon>
        <taxon>Alphaproteobacteria</taxon>
        <taxon>Hyphomicrobiales</taxon>
        <taxon>Aestuariivirgaceae</taxon>
        <taxon>Taklimakanibacter</taxon>
    </lineage>
</organism>
<accession>A0ACC5R3R8</accession>
<protein>
    <submittedName>
        <fullName evidence="1">Organic hydroperoxide resistance protein</fullName>
    </submittedName>
</protein>
<evidence type="ECO:0000313" key="1">
    <source>
        <dbReference type="EMBL" id="MBK1867316.1"/>
    </source>
</evidence>
<dbReference type="Proteomes" id="UP000616151">
    <property type="component" value="Unassembled WGS sequence"/>
</dbReference>
<evidence type="ECO:0000313" key="2">
    <source>
        <dbReference type="Proteomes" id="UP000616151"/>
    </source>
</evidence>
<sequence>MKALYTAHGSATGGRDGQGRTDDGKIDVKLTLPKEMGGSGTGTNPEQLFSVGYSACYLGALKFVAGKEKVKITDDAKVFANVGIGERDDKQGFGLVVALEVSLPGVDKAKAEDLVKKAHVVCPYSHATKGNVQVTTTIV</sequence>